<dbReference type="AlphaFoldDB" id="A0A5C4T8N5"/>
<dbReference type="Proteomes" id="UP000307943">
    <property type="component" value="Unassembled WGS sequence"/>
</dbReference>
<evidence type="ECO:0000313" key="2">
    <source>
        <dbReference type="Proteomes" id="UP000307943"/>
    </source>
</evidence>
<comment type="caution">
    <text evidence="1">The sequence shown here is derived from an EMBL/GenBank/DDBJ whole genome shotgun (WGS) entry which is preliminary data.</text>
</comment>
<accession>A0A5C4T8N5</accession>
<reference evidence="1 2" key="1">
    <citation type="submission" date="2019-05" db="EMBL/GenBank/DDBJ databases">
        <title>We sequenced the genome of Paenibacillus hemerocallicola KCTC 33185 for further insight into its adaptation and study the phylogeny of Paenibacillus.</title>
        <authorList>
            <person name="Narsing Rao M.P."/>
        </authorList>
    </citation>
    <scope>NUCLEOTIDE SEQUENCE [LARGE SCALE GENOMIC DNA]</scope>
    <source>
        <strain evidence="1 2">KCTC 33185</strain>
    </source>
</reference>
<evidence type="ECO:0000313" key="1">
    <source>
        <dbReference type="EMBL" id="TNJ65444.1"/>
    </source>
</evidence>
<keyword evidence="2" id="KW-1185">Reference proteome</keyword>
<protein>
    <submittedName>
        <fullName evidence="1">Uncharacterized protein</fullName>
    </submittedName>
</protein>
<dbReference type="EMBL" id="VDCQ01000019">
    <property type="protein sequence ID" value="TNJ65444.1"/>
    <property type="molecule type" value="Genomic_DNA"/>
</dbReference>
<gene>
    <name evidence="1" type="ORF">FE784_15610</name>
</gene>
<dbReference type="OrthoDB" id="2679144at2"/>
<sequence length="96" mass="10867">MPYVLKHGASSELFACGLVNRYELPYYGVKDWDEESAALGERESFLAARGVGDPEAWNVVELEEMKLKMANVKLKNDPANRLFLDDSGAFRIEKKQ</sequence>
<name>A0A5C4T8N5_9BACL</name>
<proteinExistence type="predicted"/>
<dbReference type="RefSeq" id="WP_139603137.1">
    <property type="nucleotide sequence ID" value="NZ_VDCQ01000019.1"/>
</dbReference>
<organism evidence="1 2">
    <name type="scientific">Paenibacillus hemerocallicola</name>
    <dbReference type="NCBI Taxonomy" id="1172614"/>
    <lineage>
        <taxon>Bacteria</taxon>
        <taxon>Bacillati</taxon>
        <taxon>Bacillota</taxon>
        <taxon>Bacilli</taxon>
        <taxon>Bacillales</taxon>
        <taxon>Paenibacillaceae</taxon>
        <taxon>Paenibacillus</taxon>
    </lineage>
</organism>